<dbReference type="GO" id="GO:0005085">
    <property type="term" value="F:guanyl-nucleotide exchange factor activity"/>
    <property type="evidence" value="ECO:0007669"/>
    <property type="project" value="UniProtKB-KW"/>
</dbReference>
<dbReference type="AlphaFoldDB" id="A0A815WM00"/>
<dbReference type="Gene3D" id="1.20.870.10">
    <property type="entry name" value="Son of sevenless (SoS) protein Chain: S domain 1"/>
    <property type="match status" value="1"/>
</dbReference>
<dbReference type="CDD" id="cd06224">
    <property type="entry name" value="REM"/>
    <property type="match status" value="1"/>
</dbReference>
<dbReference type="InterPro" id="IPR036964">
    <property type="entry name" value="RASGEF_cat_dom_sf"/>
</dbReference>
<sequence>MPVSRHSFRRVIGDLVNRHNVKNESTNGHLRNNSTRSSQKIDRTSLISNDSLLTSQTYYERLHKCEKDVYKSLSYLDQVLAHNKLEILGNITTSLIENIFDIENILKGIFEHQSESFRTHLLIDTYSLLADLIEWSDKVILSKTNNDDAYRKIAKDLLIAVQICITTSLQTRSDSFQSFLSVNNYVDNFAPTLPLKREKRSVSSSASILSNRSRNTTSPNSYLFLSSQEQSNDECIQSIVDDINHIVENYTRELDDDLCTKSTVLSSSIDYISQPNHLSISACRHNSTNVLYETKYSHGMNCINEENTYLNEKEYRKINTTDDPPPLPPKRQIARAYMSLFDRYDQNEAQSFLRDTCFVSTSQRRFEDLFEQIQDHYPQTQIFSNSEECLKNKDEMMKSLHKKSSKDNISIDRLSIQDPNEKYQNTNDLFLECISHLLVFNMNEDPPLRGGSIDALIIRATSTDKKDFLYQEAFLTTYRTFISPSDLVDKLVQRYAFFAQIETKKKFARCSFSLLIRIIDEIDNELTDDLMKKLSHFVTNLIRQGELQLGKLLRRKSLERYAKLKSNCEQSQQDVVLIQNSISSKRATLLDFHSIVLSEQLTLVDSELFLKIQLSEVLYMSIEKGEEYSPNLAAFTEHFNNISYWVRSRILERNSQRQRENYFEKFLKILKHLRRLNNFNSYLAILSALDCGPLKRLNWSKYIIDAVSEHTGLIDSTGSFKNYREALNGSVGQPCIPYIGLILSDLTFVHIGNSDYLQDDRIINFWKRWQQFTILHKLRYCRKWEYKFVRNDRILYFFNNFDDYMNEEAQWIQSEKIKPRQKANPYG</sequence>
<dbReference type="PROSITE" id="PS00720">
    <property type="entry name" value="RASGEF"/>
    <property type="match status" value="1"/>
</dbReference>
<dbReference type="Gene3D" id="1.10.840.10">
    <property type="entry name" value="Ras guanine-nucleotide exchange factors catalytic domain"/>
    <property type="match status" value="1"/>
</dbReference>
<dbReference type="InterPro" id="IPR000651">
    <property type="entry name" value="Ras-like_Gua-exchang_fac_N"/>
</dbReference>
<dbReference type="Proteomes" id="UP000663824">
    <property type="component" value="Unassembled WGS sequence"/>
</dbReference>
<dbReference type="SUPFAM" id="SSF48366">
    <property type="entry name" value="Ras GEF"/>
    <property type="match status" value="1"/>
</dbReference>
<gene>
    <name evidence="5" type="ORF">CJN711_LOCUS29889</name>
    <name evidence="6" type="ORF">KQP761_LOCUS37340</name>
    <name evidence="7" type="ORF">MBJ925_LOCUS33796</name>
</gene>
<dbReference type="EMBL" id="CAJNRE010018600">
    <property type="protein sequence ID" value="CAF2170619.1"/>
    <property type="molecule type" value="Genomic_DNA"/>
</dbReference>
<dbReference type="GO" id="GO:0007265">
    <property type="term" value="P:Ras protein signal transduction"/>
    <property type="evidence" value="ECO:0007669"/>
    <property type="project" value="TreeGrafter"/>
</dbReference>
<feature type="domain" description="Ras-GEF" evidence="3">
    <location>
        <begin position="593"/>
        <end position="820"/>
    </location>
</feature>
<evidence type="ECO:0000313" key="5">
    <source>
        <dbReference type="EMBL" id="CAF1543599.1"/>
    </source>
</evidence>
<evidence type="ECO:0000313" key="6">
    <source>
        <dbReference type="EMBL" id="CAF1683032.1"/>
    </source>
</evidence>
<dbReference type="Pfam" id="PF00617">
    <property type="entry name" value="RasGEF"/>
    <property type="match status" value="1"/>
</dbReference>
<dbReference type="SMART" id="SM00229">
    <property type="entry name" value="RasGEFN"/>
    <property type="match status" value="1"/>
</dbReference>
<name>A0A815WM00_9BILA</name>
<evidence type="ECO:0000259" key="3">
    <source>
        <dbReference type="PROSITE" id="PS50009"/>
    </source>
</evidence>
<dbReference type="PANTHER" id="PTHR23113:SF224">
    <property type="entry name" value="RAP GUANINE NUCLEOTIDE EXCHANGE FACTOR 1"/>
    <property type="match status" value="1"/>
</dbReference>
<dbReference type="GO" id="GO:0005886">
    <property type="term" value="C:plasma membrane"/>
    <property type="evidence" value="ECO:0007669"/>
    <property type="project" value="TreeGrafter"/>
</dbReference>
<dbReference type="InterPro" id="IPR008937">
    <property type="entry name" value="Ras-like_GEF"/>
</dbReference>
<proteinExistence type="predicted"/>
<dbReference type="EMBL" id="CAJNOV010014223">
    <property type="protein sequence ID" value="CAF1543599.1"/>
    <property type="molecule type" value="Genomic_DNA"/>
</dbReference>
<evidence type="ECO:0000256" key="1">
    <source>
        <dbReference type="ARBA" id="ARBA00022658"/>
    </source>
</evidence>
<evidence type="ECO:0000256" key="2">
    <source>
        <dbReference type="PROSITE-ProRule" id="PRU00168"/>
    </source>
</evidence>
<dbReference type="SMART" id="SM00147">
    <property type="entry name" value="RasGEF"/>
    <property type="match status" value="1"/>
</dbReference>
<evidence type="ECO:0000259" key="4">
    <source>
        <dbReference type="PROSITE" id="PS50212"/>
    </source>
</evidence>
<protein>
    <submittedName>
        <fullName evidence="5">Uncharacterized protein</fullName>
    </submittedName>
</protein>
<comment type="caution">
    <text evidence="5">The sequence shown here is derived from an EMBL/GenBank/DDBJ whole genome shotgun (WGS) entry which is preliminary data.</text>
</comment>
<evidence type="ECO:0000313" key="7">
    <source>
        <dbReference type="EMBL" id="CAF2170619.1"/>
    </source>
</evidence>
<accession>A0A815WM00</accession>
<dbReference type="InterPro" id="IPR019804">
    <property type="entry name" value="Ras_G-nucl-exch_fac_CS"/>
</dbReference>
<evidence type="ECO:0000313" key="8">
    <source>
        <dbReference type="Proteomes" id="UP000663855"/>
    </source>
</evidence>
<feature type="domain" description="N-terminal Ras-GEF" evidence="4">
    <location>
        <begin position="444"/>
        <end position="565"/>
    </location>
</feature>
<organism evidence="5 8">
    <name type="scientific">Rotaria magnacalcarata</name>
    <dbReference type="NCBI Taxonomy" id="392030"/>
    <lineage>
        <taxon>Eukaryota</taxon>
        <taxon>Metazoa</taxon>
        <taxon>Spiralia</taxon>
        <taxon>Gnathifera</taxon>
        <taxon>Rotifera</taxon>
        <taxon>Eurotatoria</taxon>
        <taxon>Bdelloidea</taxon>
        <taxon>Philodinida</taxon>
        <taxon>Philodinidae</taxon>
        <taxon>Rotaria</taxon>
    </lineage>
</organism>
<dbReference type="CDD" id="cd00155">
    <property type="entry name" value="RasGEF"/>
    <property type="match status" value="1"/>
</dbReference>
<dbReference type="PROSITE" id="PS50212">
    <property type="entry name" value="RASGEF_NTER"/>
    <property type="match status" value="1"/>
</dbReference>
<dbReference type="InterPro" id="IPR023578">
    <property type="entry name" value="Ras_GEF_dom_sf"/>
</dbReference>
<dbReference type="EMBL" id="CAJNOW010021148">
    <property type="protein sequence ID" value="CAF1683032.1"/>
    <property type="molecule type" value="Genomic_DNA"/>
</dbReference>
<dbReference type="InterPro" id="IPR001895">
    <property type="entry name" value="RASGEF_cat_dom"/>
</dbReference>
<keyword evidence="1 2" id="KW-0344">Guanine-nucleotide releasing factor</keyword>
<reference evidence="5" key="1">
    <citation type="submission" date="2021-02" db="EMBL/GenBank/DDBJ databases">
        <authorList>
            <person name="Nowell W R."/>
        </authorList>
    </citation>
    <scope>NUCLEOTIDE SEQUENCE</scope>
</reference>
<dbReference type="PROSITE" id="PS50009">
    <property type="entry name" value="RASGEF_CAT"/>
    <property type="match status" value="1"/>
</dbReference>
<dbReference type="PANTHER" id="PTHR23113">
    <property type="entry name" value="GUANINE NUCLEOTIDE EXCHANGE FACTOR"/>
    <property type="match status" value="1"/>
</dbReference>
<dbReference type="OrthoDB" id="25179at2759"/>
<dbReference type="Proteomes" id="UP000663834">
    <property type="component" value="Unassembled WGS sequence"/>
</dbReference>
<dbReference type="Pfam" id="PF00618">
    <property type="entry name" value="RasGEF_N"/>
    <property type="match status" value="1"/>
</dbReference>
<dbReference type="Proteomes" id="UP000663855">
    <property type="component" value="Unassembled WGS sequence"/>
</dbReference>